<keyword evidence="3" id="KW-1185">Reference proteome</keyword>
<dbReference type="InterPro" id="IPR036071">
    <property type="entry name" value="AMMECR1_dom_sf"/>
</dbReference>
<organism evidence="2 3">
    <name type="scientific">Mortierella polycephala</name>
    <dbReference type="NCBI Taxonomy" id="41804"/>
    <lineage>
        <taxon>Eukaryota</taxon>
        <taxon>Fungi</taxon>
        <taxon>Fungi incertae sedis</taxon>
        <taxon>Mucoromycota</taxon>
        <taxon>Mortierellomycotina</taxon>
        <taxon>Mortierellomycetes</taxon>
        <taxon>Mortierellales</taxon>
        <taxon>Mortierellaceae</taxon>
        <taxon>Mortierella</taxon>
    </lineage>
</organism>
<feature type="non-terminal residue" evidence="2">
    <location>
        <position position="97"/>
    </location>
</feature>
<dbReference type="Gene3D" id="3.30.1490.150">
    <property type="entry name" value="Hypothetical protein ph0010, domain 2"/>
    <property type="match status" value="1"/>
</dbReference>
<dbReference type="EMBL" id="JAAAJA010000115">
    <property type="protein sequence ID" value="KAG0261789.1"/>
    <property type="molecule type" value="Genomic_DNA"/>
</dbReference>
<dbReference type="SUPFAM" id="SSF143447">
    <property type="entry name" value="AMMECR1-like"/>
    <property type="match status" value="1"/>
</dbReference>
<reference evidence="2" key="1">
    <citation type="journal article" date="2020" name="Fungal Divers.">
        <title>Resolving the Mortierellaceae phylogeny through synthesis of multi-gene phylogenetics and phylogenomics.</title>
        <authorList>
            <person name="Vandepol N."/>
            <person name="Liber J."/>
            <person name="Desiro A."/>
            <person name="Na H."/>
            <person name="Kennedy M."/>
            <person name="Barry K."/>
            <person name="Grigoriev I.V."/>
            <person name="Miller A.N."/>
            <person name="O'Donnell K."/>
            <person name="Stajich J.E."/>
            <person name="Bonito G."/>
        </authorList>
    </citation>
    <scope>NUCLEOTIDE SEQUENCE</scope>
    <source>
        <strain evidence="2">KOD948</strain>
    </source>
</reference>
<comment type="caution">
    <text evidence="2">The sequence shown here is derived from an EMBL/GenBank/DDBJ whole genome shotgun (WGS) entry which is preliminary data.</text>
</comment>
<dbReference type="InterPro" id="IPR002733">
    <property type="entry name" value="AMMECR1_domain"/>
</dbReference>
<dbReference type="Proteomes" id="UP000726737">
    <property type="component" value="Unassembled WGS sequence"/>
</dbReference>
<sequence>VSLLVEFEDGANYLDWEIGLHGIWIEFRDSNGRKRTATYLPEVPKEQGWSKKKTIDSLLRKGGYRGTITEDFLKAIVLTRYQSKKARVTYHEYVDTI</sequence>
<protein>
    <submittedName>
        <fullName evidence="2">AMME syndrome candidate protein 1 protein</fullName>
    </submittedName>
</protein>
<evidence type="ECO:0000259" key="1">
    <source>
        <dbReference type="PROSITE" id="PS51112"/>
    </source>
</evidence>
<dbReference type="PANTHER" id="PTHR13016">
    <property type="entry name" value="AMMECR1 HOMOLOG"/>
    <property type="match status" value="1"/>
</dbReference>
<feature type="domain" description="AMMECR1" evidence="1">
    <location>
        <begin position="1"/>
        <end position="97"/>
    </location>
</feature>
<dbReference type="PANTHER" id="PTHR13016:SF0">
    <property type="entry name" value="AMME SYNDROME CANDIDATE GENE 1 PROTEIN"/>
    <property type="match status" value="1"/>
</dbReference>
<dbReference type="Pfam" id="PF01871">
    <property type="entry name" value="AMMECR1"/>
    <property type="match status" value="1"/>
</dbReference>
<dbReference type="OrthoDB" id="24630at2759"/>
<evidence type="ECO:0000313" key="2">
    <source>
        <dbReference type="EMBL" id="KAG0261789.1"/>
    </source>
</evidence>
<accession>A0A9P6U6Y7</accession>
<dbReference type="InterPro" id="IPR023473">
    <property type="entry name" value="AMMECR1"/>
</dbReference>
<gene>
    <name evidence="2" type="primary">AMMECR1</name>
    <name evidence="2" type="ORF">BG011_000691</name>
</gene>
<name>A0A9P6U6Y7_9FUNG</name>
<dbReference type="AlphaFoldDB" id="A0A9P6U6Y7"/>
<evidence type="ECO:0000313" key="3">
    <source>
        <dbReference type="Proteomes" id="UP000726737"/>
    </source>
</evidence>
<dbReference type="PROSITE" id="PS51112">
    <property type="entry name" value="AMMECR1"/>
    <property type="match status" value="1"/>
</dbReference>
<proteinExistence type="predicted"/>